<dbReference type="EMBL" id="MU858108">
    <property type="protein sequence ID" value="KAK4213441.1"/>
    <property type="molecule type" value="Genomic_DNA"/>
</dbReference>
<keyword evidence="3" id="KW-0862">Zinc</keyword>
<keyword evidence="7" id="KW-1185">Reference proteome</keyword>
<dbReference type="InterPro" id="IPR006913">
    <property type="entry name" value="CENP-V/GFA"/>
</dbReference>
<dbReference type="PANTHER" id="PTHR33337">
    <property type="entry name" value="GFA DOMAIN-CONTAINING PROTEIN"/>
    <property type="match status" value="1"/>
</dbReference>
<dbReference type="Pfam" id="PF04828">
    <property type="entry name" value="GFA"/>
    <property type="match status" value="1"/>
</dbReference>
<organism evidence="6 7">
    <name type="scientific">Rhypophila decipiens</name>
    <dbReference type="NCBI Taxonomy" id="261697"/>
    <lineage>
        <taxon>Eukaryota</taxon>
        <taxon>Fungi</taxon>
        <taxon>Dikarya</taxon>
        <taxon>Ascomycota</taxon>
        <taxon>Pezizomycotina</taxon>
        <taxon>Sordariomycetes</taxon>
        <taxon>Sordariomycetidae</taxon>
        <taxon>Sordariales</taxon>
        <taxon>Naviculisporaceae</taxon>
        <taxon>Rhypophila</taxon>
    </lineage>
</organism>
<evidence type="ECO:0000256" key="4">
    <source>
        <dbReference type="ARBA" id="ARBA00023239"/>
    </source>
</evidence>
<evidence type="ECO:0000256" key="3">
    <source>
        <dbReference type="ARBA" id="ARBA00022833"/>
    </source>
</evidence>
<reference evidence="6" key="2">
    <citation type="submission" date="2023-05" db="EMBL/GenBank/DDBJ databases">
        <authorList>
            <consortium name="Lawrence Berkeley National Laboratory"/>
            <person name="Steindorff A."/>
            <person name="Hensen N."/>
            <person name="Bonometti L."/>
            <person name="Westerberg I."/>
            <person name="Brannstrom I.O."/>
            <person name="Guillou S."/>
            <person name="Cros-Aarteil S."/>
            <person name="Calhoun S."/>
            <person name="Haridas S."/>
            <person name="Kuo A."/>
            <person name="Mondo S."/>
            <person name="Pangilinan J."/>
            <person name="Riley R."/>
            <person name="Labutti K."/>
            <person name="Andreopoulos B."/>
            <person name="Lipzen A."/>
            <person name="Chen C."/>
            <person name="Yanf M."/>
            <person name="Daum C."/>
            <person name="Ng V."/>
            <person name="Clum A."/>
            <person name="Ohm R."/>
            <person name="Martin F."/>
            <person name="Silar P."/>
            <person name="Natvig D."/>
            <person name="Lalanne C."/>
            <person name="Gautier V."/>
            <person name="Ament-Velasquez S.L."/>
            <person name="Kruys A."/>
            <person name="Hutchinson M.I."/>
            <person name="Powell A.J."/>
            <person name="Barry K."/>
            <person name="Miller A.N."/>
            <person name="Grigoriev I.V."/>
            <person name="Debuchy R."/>
            <person name="Gladieux P."/>
            <person name="Thoren M.H."/>
            <person name="Johannesson H."/>
        </authorList>
    </citation>
    <scope>NUCLEOTIDE SEQUENCE</scope>
    <source>
        <strain evidence="6">PSN293</strain>
    </source>
</reference>
<dbReference type="PROSITE" id="PS51891">
    <property type="entry name" value="CENP_V_GFA"/>
    <property type="match status" value="1"/>
</dbReference>
<sequence>MSEPSTSSGSKAQDPGLPLSCECGYIKMRTPSSTPLGTAHCHCTSCRKQSASMFGTSVYFPTAKVFPLSEELESKLSVFRHSTDSGNIMNCYFCPRCGVRILHVADMADGSGKRGLTSFKGGVFDDGGIDWPSLNTRHIFTQSAVMKLEDGWDCYERYPESLAVKKEDGKDEKKE</sequence>
<evidence type="ECO:0000313" key="6">
    <source>
        <dbReference type="EMBL" id="KAK4213441.1"/>
    </source>
</evidence>
<keyword evidence="2" id="KW-0479">Metal-binding</keyword>
<dbReference type="GO" id="GO:0016846">
    <property type="term" value="F:carbon-sulfur lyase activity"/>
    <property type="evidence" value="ECO:0007669"/>
    <property type="project" value="InterPro"/>
</dbReference>
<reference evidence="6" key="1">
    <citation type="journal article" date="2023" name="Mol. Phylogenet. Evol.">
        <title>Genome-scale phylogeny and comparative genomics of the fungal order Sordariales.</title>
        <authorList>
            <person name="Hensen N."/>
            <person name="Bonometti L."/>
            <person name="Westerberg I."/>
            <person name="Brannstrom I.O."/>
            <person name="Guillou S."/>
            <person name="Cros-Aarteil S."/>
            <person name="Calhoun S."/>
            <person name="Haridas S."/>
            <person name="Kuo A."/>
            <person name="Mondo S."/>
            <person name="Pangilinan J."/>
            <person name="Riley R."/>
            <person name="LaButti K."/>
            <person name="Andreopoulos B."/>
            <person name="Lipzen A."/>
            <person name="Chen C."/>
            <person name="Yan M."/>
            <person name="Daum C."/>
            <person name="Ng V."/>
            <person name="Clum A."/>
            <person name="Steindorff A."/>
            <person name="Ohm R.A."/>
            <person name="Martin F."/>
            <person name="Silar P."/>
            <person name="Natvig D.O."/>
            <person name="Lalanne C."/>
            <person name="Gautier V."/>
            <person name="Ament-Velasquez S.L."/>
            <person name="Kruys A."/>
            <person name="Hutchinson M.I."/>
            <person name="Powell A.J."/>
            <person name="Barry K."/>
            <person name="Miller A.N."/>
            <person name="Grigoriev I.V."/>
            <person name="Debuchy R."/>
            <person name="Gladieux P."/>
            <person name="Hiltunen Thoren M."/>
            <person name="Johannesson H."/>
        </authorList>
    </citation>
    <scope>NUCLEOTIDE SEQUENCE</scope>
    <source>
        <strain evidence="6">PSN293</strain>
    </source>
</reference>
<comment type="similarity">
    <text evidence="1">Belongs to the Gfa family.</text>
</comment>
<keyword evidence="4" id="KW-0456">Lyase</keyword>
<evidence type="ECO:0000256" key="1">
    <source>
        <dbReference type="ARBA" id="ARBA00005495"/>
    </source>
</evidence>
<name>A0AAN7B5E5_9PEZI</name>
<dbReference type="InterPro" id="IPR011057">
    <property type="entry name" value="Mss4-like_sf"/>
</dbReference>
<dbReference type="Proteomes" id="UP001301769">
    <property type="component" value="Unassembled WGS sequence"/>
</dbReference>
<feature type="domain" description="CENP-V/GFA" evidence="5">
    <location>
        <begin position="14"/>
        <end position="132"/>
    </location>
</feature>
<proteinExistence type="inferred from homology"/>
<evidence type="ECO:0000256" key="2">
    <source>
        <dbReference type="ARBA" id="ARBA00022723"/>
    </source>
</evidence>
<dbReference type="PANTHER" id="PTHR33337:SF3">
    <property type="entry name" value="CENP-V_GFA DOMAIN-CONTAINING PROTEIN"/>
    <property type="match status" value="1"/>
</dbReference>
<protein>
    <submittedName>
        <fullName evidence="6">Mss4-like protein</fullName>
    </submittedName>
</protein>
<accession>A0AAN7B5E5</accession>
<dbReference type="SUPFAM" id="SSF51316">
    <property type="entry name" value="Mss4-like"/>
    <property type="match status" value="1"/>
</dbReference>
<dbReference type="AlphaFoldDB" id="A0AAN7B5E5"/>
<dbReference type="Gene3D" id="3.90.1590.10">
    <property type="entry name" value="glutathione-dependent formaldehyde- activating enzyme (gfa)"/>
    <property type="match status" value="1"/>
</dbReference>
<evidence type="ECO:0000313" key="7">
    <source>
        <dbReference type="Proteomes" id="UP001301769"/>
    </source>
</evidence>
<evidence type="ECO:0000259" key="5">
    <source>
        <dbReference type="PROSITE" id="PS51891"/>
    </source>
</evidence>
<dbReference type="GO" id="GO:0046872">
    <property type="term" value="F:metal ion binding"/>
    <property type="evidence" value="ECO:0007669"/>
    <property type="project" value="UniProtKB-KW"/>
</dbReference>
<comment type="caution">
    <text evidence="6">The sequence shown here is derived from an EMBL/GenBank/DDBJ whole genome shotgun (WGS) entry which is preliminary data.</text>
</comment>
<gene>
    <name evidence="6" type="ORF">QBC37DRAFT_422900</name>
</gene>